<dbReference type="EMBL" id="SMLB01000036">
    <property type="protein sequence ID" value="TDD66701.1"/>
    <property type="molecule type" value="Genomic_DNA"/>
</dbReference>
<evidence type="ECO:0000256" key="1">
    <source>
        <dbReference type="SAM" id="MobiDB-lite"/>
    </source>
</evidence>
<organism evidence="2 3">
    <name type="scientific">Jiangella aurantiaca</name>
    <dbReference type="NCBI Taxonomy" id="2530373"/>
    <lineage>
        <taxon>Bacteria</taxon>
        <taxon>Bacillati</taxon>
        <taxon>Actinomycetota</taxon>
        <taxon>Actinomycetes</taxon>
        <taxon>Jiangellales</taxon>
        <taxon>Jiangellaceae</taxon>
        <taxon>Jiangella</taxon>
    </lineage>
</organism>
<protein>
    <recommendedName>
        <fullName evidence="4">Polyketide cyclase</fullName>
    </recommendedName>
</protein>
<comment type="caution">
    <text evidence="2">The sequence shown here is derived from an EMBL/GenBank/DDBJ whole genome shotgun (WGS) entry which is preliminary data.</text>
</comment>
<accession>A0A4R5A4A1</accession>
<dbReference type="SUPFAM" id="SSF55961">
    <property type="entry name" value="Bet v1-like"/>
    <property type="match status" value="1"/>
</dbReference>
<dbReference type="AlphaFoldDB" id="A0A4R5A4A1"/>
<dbReference type="OrthoDB" id="5402478at2"/>
<feature type="region of interest" description="Disordered" evidence="1">
    <location>
        <begin position="155"/>
        <end position="180"/>
    </location>
</feature>
<evidence type="ECO:0008006" key="4">
    <source>
        <dbReference type="Google" id="ProtNLM"/>
    </source>
</evidence>
<keyword evidence="3" id="KW-1185">Reference proteome</keyword>
<name>A0A4R5A4A1_9ACTN</name>
<proteinExistence type="predicted"/>
<dbReference type="InterPro" id="IPR023393">
    <property type="entry name" value="START-like_dom_sf"/>
</dbReference>
<dbReference type="RefSeq" id="WP_132105288.1">
    <property type="nucleotide sequence ID" value="NZ_SMLB01000036.1"/>
</dbReference>
<evidence type="ECO:0000313" key="3">
    <source>
        <dbReference type="Proteomes" id="UP000295217"/>
    </source>
</evidence>
<sequence length="180" mass="19956">MGPRRYVFGSRWRVAAPLDETWTFLTSPGQRWVDWWPSLETADVRRTAELVGSAARCTWRSPAGYRLTFGLTLTEVEPSRLVVLAADGDLTGTSTVLFAAEPEGTRLDIELRVTTTRAWMNAAGPVLGPLFRYGHRAVMRHGERGLRRVLAGSDVRDQRSAPGPSTVDDPGAPVKRENYC</sequence>
<reference evidence="2 3" key="1">
    <citation type="submission" date="2019-02" db="EMBL/GenBank/DDBJ databases">
        <title>Draft genome sequences of novel Actinobacteria.</title>
        <authorList>
            <person name="Sahin N."/>
            <person name="Ay H."/>
            <person name="Saygin H."/>
        </authorList>
    </citation>
    <scope>NUCLEOTIDE SEQUENCE [LARGE SCALE GENOMIC DNA]</scope>
    <source>
        <strain evidence="2 3">8K307</strain>
    </source>
</reference>
<dbReference type="Gene3D" id="3.30.530.20">
    <property type="match status" value="1"/>
</dbReference>
<gene>
    <name evidence="2" type="ORF">E1262_21230</name>
</gene>
<dbReference type="Proteomes" id="UP000295217">
    <property type="component" value="Unassembled WGS sequence"/>
</dbReference>
<evidence type="ECO:0000313" key="2">
    <source>
        <dbReference type="EMBL" id="TDD66701.1"/>
    </source>
</evidence>